<accession>A0AAV4UAT9</accession>
<organism evidence="1 2">
    <name type="scientific">Caerostris extrusa</name>
    <name type="common">Bark spider</name>
    <name type="synonym">Caerostris bankana</name>
    <dbReference type="NCBI Taxonomy" id="172846"/>
    <lineage>
        <taxon>Eukaryota</taxon>
        <taxon>Metazoa</taxon>
        <taxon>Ecdysozoa</taxon>
        <taxon>Arthropoda</taxon>
        <taxon>Chelicerata</taxon>
        <taxon>Arachnida</taxon>
        <taxon>Araneae</taxon>
        <taxon>Araneomorphae</taxon>
        <taxon>Entelegynae</taxon>
        <taxon>Araneoidea</taxon>
        <taxon>Araneidae</taxon>
        <taxon>Caerostris</taxon>
    </lineage>
</organism>
<name>A0AAV4UAT9_CAEEX</name>
<gene>
    <name evidence="1" type="primary">X975_21512</name>
    <name evidence="1" type="ORF">CEXT_670621</name>
</gene>
<dbReference type="AlphaFoldDB" id="A0AAV4UAT9"/>
<evidence type="ECO:0000313" key="2">
    <source>
        <dbReference type="Proteomes" id="UP001054945"/>
    </source>
</evidence>
<dbReference type="EMBL" id="BPLR01012564">
    <property type="protein sequence ID" value="GIY54894.1"/>
    <property type="molecule type" value="Genomic_DNA"/>
</dbReference>
<reference evidence="1 2" key="1">
    <citation type="submission" date="2021-06" db="EMBL/GenBank/DDBJ databases">
        <title>Caerostris extrusa draft genome.</title>
        <authorList>
            <person name="Kono N."/>
            <person name="Arakawa K."/>
        </authorList>
    </citation>
    <scope>NUCLEOTIDE SEQUENCE [LARGE SCALE GENOMIC DNA]</scope>
</reference>
<dbReference type="Proteomes" id="UP001054945">
    <property type="component" value="Unassembled WGS sequence"/>
</dbReference>
<keyword evidence="2" id="KW-1185">Reference proteome</keyword>
<comment type="caution">
    <text evidence="1">The sequence shown here is derived from an EMBL/GenBank/DDBJ whole genome shotgun (WGS) entry which is preliminary data.</text>
</comment>
<evidence type="ECO:0000313" key="1">
    <source>
        <dbReference type="EMBL" id="GIY54894.1"/>
    </source>
</evidence>
<protein>
    <submittedName>
        <fullName evidence="1">Uncharacterized protein</fullName>
    </submittedName>
</protein>
<proteinExistence type="predicted"/>
<sequence length="117" mass="13249">MLELEAEVETCLEHCKPVLCQIPTGRREDDTETVSSFGRKKRESGAEEVLSSVTLSGVSPSKQKILQALSHSNLKIMPLLSLPLPFKHYNAVYSYFVCLIECSMLCPRYEICHERCK</sequence>